<protein>
    <recommendedName>
        <fullName evidence="3 7">Altered inheritance of mitochondria protein 24, mitochondrial</fullName>
    </recommendedName>
</protein>
<dbReference type="GO" id="GO:0015074">
    <property type="term" value="P:DNA integration"/>
    <property type="evidence" value="ECO:0007669"/>
    <property type="project" value="InterPro"/>
</dbReference>
<dbReference type="AlphaFoldDB" id="A0A4R8TSM2"/>
<dbReference type="GO" id="GO:0005743">
    <property type="term" value="C:mitochondrial inner membrane"/>
    <property type="evidence" value="ECO:0007669"/>
    <property type="project" value="TreeGrafter"/>
</dbReference>
<comment type="similarity">
    <text evidence="2 7">Belongs to the AIM24 family.</text>
</comment>
<keyword evidence="4" id="KW-0694">RNA-binding</keyword>
<name>A0A4R8TSM2_9PEZI</name>
<dbReference type="InterPro" id="IPR036983">
    <property type="entry name" value="AIM24_sf"/>
</dbReference>
<evidence type="ECO:0000256" key="3">
    <source>
        <dbReference type="ARBA" id="ARBA00013287"/>
    </source>
</evidence>
<gene>
    <name evidence="9" type="ORF">C8034_v004624</name>
</gene>
<dbReference type="GO" id="GO:0005634">
    <property type="term" value="C:nucleus"/>
    <property type="evidence" value="ECO:0007669"/>
    <property type="project" value="UniProtKB-ARBA"/>
</dbReference>
<accession>A0A4R8TSM2</accession>
<dbReference type="Gene3D" id="3.30.420.10">
    <property type="entry name" value="Ribonuclease H-like superfamily/Ribonuclease H"/>
    <property type="match status" value="1"/>
</dbReference>
<evidence type="ECO:0000256" key="1">
    <source>
        <dbReference type="ARBA" id="ARBA00004173"/>
    </source>
</evidence>
<comment type="caution">
    <text evidence="9">The sequence shown here is derived from an EMBL/GenBank/DDBJ whole genome shotgun (WGS) entry which is preliminary data.</text>
</comment>
<dbReference type="Pfam" id="PF01987">
    <property type="entry name" value="AIM24"/>
    <property type="match status" value="1"/>
</dbReference>
<sequence>MKFHALAKHHGTRVIHGPVTHPQSTGIVERVVKILSDLMRKWAQTIDIQDQVMWHKKVPDWTRAINSRFILNIGTSPDMAMTGYDTSRLDVRIEGIDLIPELPENLEGDTGLVILGQEVGPTGTELEIAVADHIDTCEEMRNQLQYMHTEMAEPTMESSAPPRNFQPGELVYEKENKDGKNKSKFKASWSGPKRVVDAITEVTYRILDQEEDDENKARKIHPQSVPNQIPEMLKPTYEWDKTIQISAAPTTEAPNVGGDVFRVGRAGARDPADAQFEVLGSPYSMLSVKLSPSQQLHTRRGTLVAVAGKAENAQSTLSILSPFTRAFLGVPFLYQRISSSTPLTALVSTKSPTTTFSVLHLDGTTDFMVTQRNALLAWTGHTLSVSPRISRGLSLAHWGSTHLTGRGLAALSSPGQVYQVTLNEGEEFVAHPANVVAYSVSRNPPLPFRLKSNVLRLQIPNVSRFLPETNFLNAMRDTSTYKNISRWLFTLRTSLRRTIWGDRLFLQFRGPTTILMSSRGVTVADSLTTNEINEIADAPAGVVPEAVELTTKPKVDVKPTSVEQAPSAIHVASINRNGKVNFEDTKDLKEFVR</sequence>
<evidence type="ECO:0000256" key="5">
    <source>
        <dbReference type="ARBA" id="ARBA00022946"/>
    </source>
</evidence>
<keyword evidence="6 7" id="KW-0496">Mitochondrion</keyword>
<proteinExistence type="inferred from homology"/>
<evidence type="ECO:0000313" key="9">
    <source>
        <dbReference type="EMBL" id="TEA21686.1"/>
    </source>
</evidence>
<comment type="subcellular location">
    <subcellularLocation>
        <location evidence="1 7">Mitochondrion</location>
    </subcellularLocation>
</comment>
<evidence type="ECO:0000256" key="2">
    <source>
        <dbReference type="ARBA" id="ARBA00009322"/>
    </source>
</evidence>
<dbReference type="SUPFAM" id="SSF51219">
    <property type="entry name" value="TRAP-like"/>
    <property type="match status" value="1"/>
</dbReference>
<evidence type="ECO:0000313" key="10">
    <source>
        <dbReference type="Proteomes" id="UP000295604"/>
    </source>
</evidence>
<evidence type="ECO:0000259" key="8">
    <source>
        <dbReference type="PROSITE" id="PS50994"/>
    </source>
</evidence>
<dbReference type="GO" id="GO:0003723">
    <property type="term" value="F:RNA binding"/>
    <property type="evidence" value="ECO:0007669"/>
    <property type="project" value="UniProtKB-KW"/>
</dbReference>
<dbReference type="InterPro" id="IPR002838">
    <property type="entry name" value="AIM24"/>
</dbReference>
<dbReference type="InterPro" id="IPR036397">
    <property type="entry name" value="RNaseH_sf"/>
</dbReference>
<dbReference type="PANTHER" id="PTHR36959">
    <property type="entry name" value="ALTERED INHERITANCE OF MITOCHONDRIA PROTEIN 24, MITOCHONDRIAL"/>
    <property type="match status" value="1"/>
</dbReference>
<evidence type="ECO:0000256" key="6">
    <source>
        <dbReference type="ARBA" id="ARBA00023128"/>
    </source>
</evidence>
<dbReference type="EMBL" id="QAPF01000014">
    <property type="protein sequence ID" value="TEA21686.1"/>
    <property type="molecule type" value="Genomic_DNA"/>
</dbReference>
<dbReference type="InterPro" id="IPR001584">
    <property type="entry name" value="Integrase_cat-core"/>
</dbReference>
<evidence type="ECO:0000256" key="4">
    <source>
        <dbReference type="ARBA" id="ARBA00022884"/>
    </source>
</evidence>
<dbReference type="InterPro" id="IPR012337">
    <property type="entry name" value="RNaseH-like_sf"/>
</dbReference>
<keyword evidence="10" id="KW-1185">Reference proteome</keyword>
<dbReference type="SUPFAM" id="SSF53098">
    <property type="entry name" value="Ribonuclease H-like"/>
    <property type="match status" value="1"/>
</dbReference>
<organism evidence="9 10">
    <name type="scientific">Colletotrichum sidae</name>
    <dbReference type="NCBI Taxonomy" id="1347389"/>
    <lineage>
        <taxon>Eukaryota</taxon>
        <taxon>Fungi</taxon>
        <taxon>Dikarya</taxon>
        <taxon>Ascomycota</taxon>
        <taxon>Pezizomycotina</taxon>
        <taxon>Sordariomycetes</taxon>
        <taxon>Hypocreomycetidae</taxon>
        <taxon>Glomerellales</taxon>
        <taxon>Glomerellaceae</taxon>
        <taxon>Colletotrichum</taxon>
        <taxon>Colletotrichum orbiculare species complex</taxon>
    </lineage>
</organism>
<dbReference type="Gene3D" id="3.60.160.10">
    <property type="entry name" value="Mitochondrial biogenesis AIM24"/>
    <property type="match status" value="1"/>
</dbReference>
<keyword evidence="5" id="KW-0809">Transit peptide</keyword>
<dbReference type="Proteomes" id="UP000295604">
    <property type="component" value="Unassembled WGS sequence"/>
</dbReference>
<dbReference type="PANTHER" id="PTHR36959:SF2">
    <property type="entry name" value="ALTERED INHERITANCE OF MITOCHONDRIA PROTEIN 24, MITOCHONDRIAL"/>
    <property type="match status" value="1"/>
</dbReference>
<reference evidence="9 10" key="1">
    <citation type="submission" date="2018-11" db="EMBL/GenBank/DDBJ databases">
        <title>Genome sequence and assembly of Colletotrichum sidae.</title>
        <authorList>
            <person name="Gan P."/>
            <person name="Shirasu K."/>
        </authorList>
    </citation>
    <scope>NUCLEOTIDE SEQUENCE [LARGE SCALE GENOMIC DNA]</scope>
    <source>
        <strain evidence="9 10">CBS 518.97</strain>
    </source>
</reference>
<dbReference type="GO" id="GO:0007007">
    <property type="term" value="P:inner mitochondrial membrane organization"/>
    <property type="evidence" value="ECO:0007669"/>
    <property type="project" value="TreeGrafter"/>
</dbReference>
<dbReference type="PROSITE" id="PS50994">
    <property type="entry name" value="INTEGRASE"/>
    <property type="match status" value="1"/>
</dbReference>
<evidence type="ECO:0000256" key="7">
    <source>
        <dbReference type="RuleBase" id="RU363045"/>
    </source>
</evidence>
<dbReference type="InterPro" id="IPR016031">
    <property type="entry name" value="Trp_RNA-bd_attenuator-like_dom"/>
</dbReference>
<feature type="domain" description="Integrase catalytic" evidence="8">
    <location>
        <begin position="1"/>
        <end position="85"/>
    </location>
</feature>